<feature type="transmembrane region" description="Helical" evidence="9">
    <location>
        <begin position="336"/>
        <end position="357"/>
    </location>
</feature>
<feature type="transmembrane region" description="Helical" evidence="9">
    <location>
        <begin position="383"/>
        <end position="404"/>
    </location>
</feature>
<dbReference type="Gene3D" id="3.40.50.1110">
    <property type="entry name" value="SGNH hydrolase"/>
    <property type="match status" value="1"/>
</dbReference>
<keyword evidence="7 11" id="KW-0012">Acyltransferase</keyword>
<evidence type="ECO:0000259" key="10">
    <source>
        <dbReference type="Pfam" id="PF01757"/>
    </source>
</evidence>
<dbReference type="GO" id="GO:0016746">
    <property type="term" value="F:acyltransferase activity"/>
    <property type="evidence" value="ECO:0007669"/>
    <property type="project" value="UniProtKB-KW"/>
</dbReference>
<comment type="subcellular location">
    <subcellularLocation>
        <location evidence="1">Cell membrane</location>
        <topology evidence="1">Multi-pass membrane protein</topology>
    </subcellularLocation>
</comment>
<protein>
    <submittedName>
        <fullName evidence="11">Acyltransferase family protein</fullName>
        <ecNumber evidence="11">2.3.1.-</ecNumber>
    </submittedName>
</protein>
<dbReference type="SUPFAM" id="SSF52266">
    <property type="entry name" value="SGNH hydrolase"/>
    <property type="match status" value="1"/>
</dbReference>
<evidence type="ECO:0000313" key="11">
    <source>
        <dbReference type="EMBL" id="MFD1392103.1"/>
    </source>
</evidence>
<evidence type="ECO:0000256" key="8">
    <source>
        <dbReference type="SAM" id="Coils"/>
    </source>
</evidence>
<evidence type="ECO:0000256" key="3">
    <source>
        <dbReference type="ARBA" id="ARBA00022679"/>
    </source>
</evidence>
<feature type="coiled-coil region" evidence="8">
    <location>
        <begin position="420"/>
        <end position="454"/>
    </location>
</feature>
<feature type="transmembrane region" description="Helical" evidence="9">
    <location>
        <begin position="80"/>
        <end position="99"/>
    </location>
</feature>
<sequence length="658" mass="72456">MESAQPKRRYIGGFDGLRALGVVGVILYHLRPDLFQGGYLGVLLFFVISGYLITDGFGRQYAQSGTLALKAFFIKRVRRLYPALVTVLFGASAYIVLFARDLLVNLHKIVLSNLALVYNWWQIANGQSYFERFAHNESPFVHLWTLSIEGQFYLLWPFLFLLLVHLFKSAGKRFAATMTLALASGVWMAVLYRLTMLGGGDPSRLYYGTDTRIFALLMGSALAFIWPSQKLAADLPRPSRWLLDGAGTLAVLAMGASLLRLGDQSSALYEGGMVGFSLLAMLLVAVVASPATWWGRLLANPLFHWIGSRSYGIYIYQFPVMIFFENAFRDVANHPVLYPVIEVTIILVISELSYRLIEQPLGHASRADLAAFWQRVRGGRGAALARTLVAAFAVVLVLGSVGLAQAPAAKAHESAEEKHLKANQETAAQKKAALQKAKKEIAAQKKAAAASKAKATKKAQSASQAASASKATASSQYAHPVNREFEAYCISQAELQKAQTLTVTAIGDSVLLDAKPTLQQLMPKAFIDGKVARQMAASVELVRSYAAQGALAENVLIELGTNGPFSDAQLDAMMQAVGPERHVFWINAQVPTRPWQNTVNKMLAAGTRRFNNLTVIDWHGYSDRHRDWFYDDQVHPNPTGNKYYAAYVTKRLVVNANQ</sequence>
<keyword evidence="5 9" id="KW-1133">Transmembrane helix</keyword>
<evidence type="ECO:0000256" key="5">
    <source>
        <dbReference type="ARBA" id="ARBA00022989"/>
    </source>
</evidence>
<dbReference type="PANTHER" id="PTHR23028:SF53">
    <property type="entry name" value="ACYL_TRANSF_3 DOMAIN-CONTAINING PROTEIN"/>
    <property type="match status" value="1"/>
</dbReference>
<accession>A0ABW4B5U5</accession>
<evidence type="ECO:0000313" key="12">
    <source>
        <dbReference type="Proteomes" id="UP001597249"/>
    </source>
</evidence>
<name>A0ABW4B5U5_9LACO</name>
<keyword evidence="4 9" id="KW-0812">Transmembrane</keyword>
<keyword evidence="8" id="KW-0175">Coiled coil</keyword>
<dbReference type="InterPro" id="IPR050879">
    <property type="entry name" value="Acyltransferase_3"/>
</dbReference>
<proteinExistence type="predicted"/>
<feature type="transmembrane region" description="Helical" evidence="9">
    <location>
        <begin position="36"/>
        <end position="54"/>
    </location>
</feature>
<feature type="transmembrane region" description="Helical" evidence="9">
    <location>
        <begin position="306"/>
        <end position="324"/>
    </location>
</feature>
<feature type="domain" description="Acyltransferase 3" evidence="10">
    <location>
        <begin position="12"/>
        <end position="347"/>
    </location>
</feature>
<dbReference type="EC" id="2.3.1.-" evidence="11"/>
<evidence type="ECO:0000256" key="2">
    <source>
        <dbReference type="ARBA" id="ARBA00022475"/>
    </source>
</evidence>
<evidence type="ECO:0000256" key="9">
    <source>
        <dbReference type="SAM" id="Phobius"/>
    </source>
</evidence>
<gene>
    <name evidence="11" type="ORF">ACFQ3L_00670</name>
</gene>
<keyword evidence="2" id="KW-1003">Cell membrane</keyword>
<dbReference type="Proteomes" id="UP001597249">
    <property type="component" value="Unassembled WGS sequence"/>
</dbReference>
<dbReference type="RefSeq" id="WP_125584557.1">
    <property type="nucleotide sequence ID" value="NZ_JBHTMO010000001.1"/>
</dbReference>
<dbReference type="InterPro" id="IPR002656">
    <property type="entry name" value="Acyl_transf_3_dom"/>
</dbReference>
<comment type="caution">
    <text evidence="11">The sequence shown here is derived from an EMBL/GenBank/DDBJ whole genome shotgun (WGS) entry which is preliminary data.</text>
</comment>
<dbReference type="InterPro" id="IPR036514">
    <property type="entry name" value="SGNH_hydro_sf"/>
</dbReference>
<feature type="transmembrane region" description="Helical" evidence="9">
    <location>
        <begin position="273"/>
        <end position="294"/>
    </location>
</feature>
<evidence type="ECO:0000256" key="6">
    <source>
        <dbReference type="ARBA" id="ARBA00023136"/>
    </source>
</evidence>
<evidence type="ECO:0000256" key="4">
    <source>
        <dbReference type="ARBA" id="ARBA00022692"/>
    </source>
</evidence>
<organism evidence="11 12">
    <name type="scientific">Lacticaseibacillus jixianensis</name>
    <dbReference type="NCBI Taxonomy" id="2486012"/>
    <lineage>
        <taxon>Bacteria</taxon>
        <taxon>Bacillati</taxon>
        <taxon>Bacillota</taxon>
        <taxon>Bacilli</taxon>
        <taxon>Lactobacillales</taxon>
        <taxon>Lactobacillaceae</taxon>
        <taxon>Lacticaseibacillus</taxon>
    </lineage>
</organism>
<dbReference type="EMBL" id="JBHTMO010000001">
    <property type="protein sequence ID" value="MFD1392103.1"/>
    <property type="molecule type" value="Genomic_DNA"/>
</dbReference>
<keyword evidence="6 9" id="KW-0472">Membrane</keyword>
<dbReference type="PANTHER" id="PTHR23028">
    <property type="entry name" value="ACETYLTRANSFERASE"/>
    <property type="match status" value="1"/>
</dbReference>
<keyword evidence="3 11" id="KW-0808">Transferase</keyword>
<keyword evidence="12" id="KW-1185">Reference proteome</keyword>
<feature type="transmembrane region" description="Helical" evidence="9">
    <location>
        <begin position="150"/>
        <end position="167"/>
    </location>
</feature>
<evidence type="ECO:0000256" key="1">
    <source>
        <dbReference type="ARBA" id="ARBA00004651"/>
    </source>
</evidence>
<feature type="transmembrane region" description="Helical" evidence="9">
    <location>
        <begin position="212"/>
        <end position="229"/>
    </location>
</feature>
<evidence type="ECO:0000256" key="7">
    <source>
        <dbReference type="ARBA" id="ARBA00023315"/>
    </source>
</evidence>
<reference evidence="12" key="1">
    <citation type="journal article" date="2019" name="Int. J. Syst. Evol. Microbiol.">
        <title>The Global Catalogue of Microorganisms (GCM) 10K type strain sequencing project: providing services to taxonomists for standard genome sequencing and annotation.</title>
        <authorList>
            <consortium name="The Broad Institute Genomics Platform"/>
            <consortium name="The Broad Institute Genome Sequencing Center for Infectious Disease"/>
            <person name="Wu L."/>
            <person name="Ma J."/>
        </authorList>
    </citation>
    <scope>NUCLEOTIDE SEQUENCE [LARGE SCALE GENOMIC DNA]</scope>
    <source>
        <strain evidence="12">CCM 8911</strain>
    </source>
</reference>
<dbReference type="CDD" id="cd01840">
    <property type="entry name" value="SGNH_hydrolase_yrhL_like"/>
    <property type="match status" value="1"/>
</dbReference>
<feature type="transmembrane region" description="Helical" evidence="9">
    <location>
        <begin position="174"/>
        <end position="192"/>
    </location>
</feature>
<feature type="transmembrane region" description="Helical" evidence="9">
    <location>
        <begin position="241"/>
        <end position="261"/>
    </location>
</feature>
<dbReference type="Pfam" id="PF01757">
    <property type="entry name" value="Acyl_transf_3"/>
    <property type="match status" value="1"/>
</dbReference>